<dbReference type="EMBL" id="QGSY01000220">
    <property type="protein sequence ID" value="RQX07456.1"/>
    <property type="molecule type" value="Genomic_DNA"/>
</dbReference>
<keyword evidence="3" id="KW-1185">Reference proteome</keyword>
<dbReference type="Pfam" id="PF13376">
    <property type="entry name" value="OmdA"/>
    <property type="match status" value="1"/>
</dbReference>
<evidence type="ECO:0000313" key="3">
    <source>
        <dbReference type="Proteomes" id="UP000266889"/>
    </source>
</evidence>
<organism evidence="2 3">
    <name type="scientific">Micromonospora arida</name>
    <dbReference type="NCBI Taxonomy" id="2203715"/>
    <lineage>
        <taxon>Bacteria</taxon>
        <taxon>Bacillati</taxon>
        <taxon>Actinomycetota</taxon>
        <taxon>Actinomycetes</taxon>
        <taxon>Micromonosporales</taxon>
        <taxon>Micromonosporaceae</taxon>
        <taxon>Micromonospora</taxon>
    </lineage>
</organism>
<feature type="compositionally biased region" description="Basic and acidic residues" evidence="1">
    <location>
        <begin position="207"/>
        <end position="219"/>
    </location>
</feature>
<evidence type="ECO:0008006" key="4">
    <source>
        <dbReference type="Google" id="ProtNLM"/>
    </source>
</evidence>
<dbReference type="OrthoDB" id="9796999at2"/>
<accession>A0A3N9X2W4</accession>
<sequence length="219" mass="24154">MTSAELAELIVADADALRAWLSANHATSPGVWLALTRKGGTVTTLTWQQAVDEALCVGWIDGQARKRDEESSWIRFTPRRPRSVWSQRNVANVARLEEQGRILPAGRAAVDAAKSDGRWAAAYAPPSEAEVPADLLAAIAAEPAAQAMLDVLTKANRFALIHRLNAVKRAETRERKIGEFVAMLARHETFYPQKAKPAPEPTLPRPGSRDRDNRLTFDR</sequence>
<gene>
    <name evidence="2" type="ORF">DLJ58_21555</name>
</gene>
<proteinExistence type="predicted"/>
<name>A0A3N9X2W4_9ACTN</name>
<comment type="caution">
    <text evidence="2">The sequence shown here is derived from an EMBL/GenBank/DDBJ whole genome shotgun (WGS) entry which is preliminary data.</text>
</comment>
<feature type="region of interest" description="Disordered" evidence="1">
    <location>
        <begin position="191"/>
        <end position="219"/>
    </location>
</feature>
<dbReference type="Proteomes" id="UP000266889">
    <property type="component" value="Unassembled WGS sequence"/>
</dbReference>
<protein>
    <recommendedName>
        <fullName evidence="4">OmdA domain containing protein</fullName>
    </recommendedName>
</protein>
<evidence type="ECO:0000256" key="1">
    <source>
        <dbReference type="SAM" id="MobiDB-lite"/>
    </source>
</evidence>
<evidence type="ECO:0000313" key="2">
    <source>
        <dbReference type="EMBL" id="RQX07456.1"/>
    </source>
</evidence>
<dbReference type="RefSeq" id="WP_124858815.1">
    <property type="nucleotide sequence ID" value="NZ_JBEXWX010000006.1"/>
</dbReference>
<dbReference type="AlphaFoldDB" id="A0A3N9X2W4"/>
<reference evidence="2 3" key="1">
    <citation type="submission" date="2018-05" db="EMBL/GenBank/DDBJ databases">
        <title>Micromonospora from Atacama Desert.</title>
        <authorList>
            <person name="Carro L."/>
            <person name="Goodfellow M."/>
            <person name="Klenk H.-P."/>
        </authorList>
    </citation>
    <scope>NUCLEOTIDE SEQUENCE [LARGE SCALE GENOMIC DNA]</scope>
    <source>
        <strain evidence="2 3">LB32</strain>
    </source>
</reference>